<name>A0A3D8HFT6_9BACT</name>
<keyword evidence="11" id="KW-1185">Reference proteome</keyword>
<evidence type="ECO:0000256" key="5">
    <source>
        <dbReference type="ARBA" id="ARBA00022741"/>
    </source>
</evidence>
<dbReference type="FunFam" id="1.20.272.10:FF:000001">
    <property type="entry name" value="Putative AAA family ATPase"/>
    <property type="match status" value="1"/>
</dbReference>
<dbReference type="InterPro" id="IPR008921">
    <property type="entry name" value="DNA_pol3_clamp-load_cplx_C"/>
</dbReference>
<dbReference type="SUPFAM" id="SSF52540">
    <property type="entry name" value="P-loop containing nucleoside triphosphate hydrolases"/>
    <property type="match status" value="1"/>
</dbReference>
<dbReference type="Pfam" id="PF00004">
    <property type="entry name" value="AAA"/>
    <property type="match status" value="1"/>
</dbReference>
<comment type="function">
    <text evidence="1">DNA-dependent ATPase that plays important roles in cellular responses to stalled DNA replication processes.</text>
</comment>
<dbReference type="Proteomes" id="UP000629596">
    <property type="component" value="Unassembled WGS sequence"/>
</dbReference>
<dbReference type="Gene3D" id="1.20.272.10">
    <property type="match status" value="1"/>
</dbReference>
<dbReference type="GO" id="GO:0006261">
    <property type="term" value="P:DNA-templated DNA replication"/>
    <property type="evidence" value="ECO:0007669"/>
    <property type="project" value="TreeGrafter"/>
</dbReference>
<dbReference type="FunFam" id="1.10.3710.10:FF:000004">
    <property type="entry name" value="Putative ATPase, AAA family"/>
    <property type="match status" value="1"/>
</dbReference>
<comment type="caution">
    <text evidence="9">The sequence shown here is derived from an EMBL/GenBank/DDBJ whole genome shotgun (WGS) entry which is preliminary data.</text>
</comment>
<dbReference type="Gene3D" id="1.10.8.60">
    <property type="match status" value="1"/>
</dbReference>
<dbReference type="RefSeq" id="WP_115499104.1">
    <property type="nucleotide sequence ID" value="NZ_JACRTI010000013.1"/>
</dbReference>
<keyword evidence="4" id="KW-0235">DNA replication</keyword>
<dbReference type="InterPro" id="IPR027417">
    <property type="entry name" value="P-loop_NTPase"/>
</dbReference>
<evidence type="ECO:0000313" key="9">
    <source>
        <dbReference type="EMBL" id="RDU49761.1"/>
    </source>
</evidence>
<comment type="similarity">
    <text evidence="2">Belongs to the AAA ATPase family. RarA/MGS1/WRNIP1 subfamily.</text>
</comment>
<proteinExistence type="inferred from homology"/>
<dbReference type="Gene3D" id="1.10.3710.10">
    <property type="entry name" value="DNA polymerase III clamp loader subunits, C-terminal domain"/>
    <property type="match status" value="1"/>
</dbReference>
<dbReference type="SMART" id="SM00382">
    <property type="entry name" value="AAA"/>
    <property type="match status" value="1"/>
</dbReference>
<evidence type="ECO:0000256" key="4">
    <source>
        <dbReference type="ARBA" id="ARBA00022705"/>
    </source>
</evidence>
<reference evidence="8 11" key="2">
    <citation type="submission" date="2020-08" db="EMBL/GenBank/DDBJ databases">
        <title>Genome public.</title>
        <authorList>
            <person name="Liu C."/>
            <person name="Sun Q."/>
        </authorList>
    </citation>
    <scope>NUCLEOTIDE SEQUENCE [LARGE SCALE GENOMIC DNA]</scope>
    <source>
        <strain evidence="8 11">426_9</strain>
    </source>
</reference>
<dbReference type="InterPro" id="IPR003959">
    <property type="entry name" value="ATPase_AAA_core"/>
</dbReference>
<dbReference type="Gene3D" id="3.40.50.300">
    <property type="entry name" value="P-loop containing nucleotide triphosphate hydrolases"/>
    <property type="match status" value="1"/>
</dbReference>
<dbReference type="InterPro" id="IPR051314">
    <property type="entry name" value="AAA_ATPase_RarA/MGS1/WRNIP1"/>
</dbReference>
<dbReference type="InterPro" id="IPR021886">
    <property type="entry name" value="MgsA_C"/>
</dbReference>
<dbReference type="Pfam" id="PF16193">
    <property type="entry name" value="AAA_assoc_2"/>
    <property type="match status" value="1"/>
</dbReference>
<dbReference type="InterPro" id="IPR003593">
    <property type="entry name" value="AAA+_ATPase"/>
</dbReference>
<dbReference type="GO" id="GO:0003677">
    <property type="term" value="F:DNA binding"/>
    <property type="evidence" value="ECO:0007669"/>
    <property type="project" value="InterPro"/>
</dbReference>
<dbReference type="FunFam" id="3.40.50.300:FF:000137">
    <property type="entry name" value="Replication-associated recombination protein A"/>
    <property type="match status" value="1"/>
</dbReference>
<dbReference type="Proteomes" id="UP000256321">
    <property type="component" value="Unassembled WGS sequence"/>
</dbReference>
<evidence type="ECO:0000256" key="1">
    <source>
        <dbReference type="ARBA" id="ARBA00002393"/>
    </source>
</evidence>
<evidence type="ECO:0000256" key="6">
    <source>
        <dbReference type="ARBA" id="ARBA00022840"/>
    </source>
</evidence>
<dbReference type="SUPFAM" id="SSF48019">
    <property type="entry name" value="post-AAA+ oligomerization domain-like"/>
    <property type="match status" value="1"/>
</dbReference>
<dbReference type="GO" id="GO:0008047">
    <property type="term" value="F:enzyme activator activity"/>
    <property type="evidence" value="ECO:0007669"/>
    <property type="project" value="TreeGrafter"/>
</dbReference>
<evidence type="ECO:0000256" key="3">
    <source>
        <dbReference type="ARBA" id="ARBA00020776"/>
    </source>
</evidence>
<dbReference type="PANTHER" id="PTHR13779:SF7">
    <property type="entry name" value="ATPASE WRNIP1"/>
    <property type="match status" value="1"/>
</dbReference>
<evidence type="ECO:0000259" key="7">
    <source>
        <dbReference type="SMART" id="SM00382"/>
    </source>
</evidence>
<dbReference type="CDD" id="cd18139">
    <property type="entry name" value="HLD_clamp_RarA"/>
    <property type="match status" value="1"/>
</dbReference>
<keyword evidence="6" id="KW-0067">ATP-binding</keyword>
<dbReference type="GO" id="GO:0000731">
    <property type="term" value="P:DNA synthesis involved in DNA repair"/>
    <property type="evidence" value="ECO:0007669"/>
    <property type="project" value="TreeGrafter"/>
</dbReference>
<dbReference type="CDD" id="cd00009">
    <property type="entry name" value="AAA"/>
    <property type="match status" value="1"/>
</dbReference>
<protein>
    <recommendedName>
        <fullName evidence="3">Replication-associated recombination protein A</fullName>
    </recommendedName>
</protein>
<dbReference type="GO" id="GO:0016887">
    <property type="term" value="F:ATP hydrolysis activity"/>
    <property type="evidence" value="ECO:0007669"/>
    <property type="project" value="InterPro"/>
</dbReference>
<dbReference type="InterPro" id="IPR032423">
    <property type="entry name" value="AAA_assoc_2"/>
</dbReference>
<reference evidence="9 10" key="1">
    <citation type="submission" date="2018-07" db="EMBL/GenBank/DDBJ databases">
        <title>Parabacteroides acidifaciens nov. sp., isolated from human feces.</title>
        <authorList>
            <person name="Wang Y.J."/>
        </authorList>
    </citation>
    <scope>NUCLEOTIDE SEQUENCE [LARGE SCALE GENOMIC DNA]</scope>
    <source>
        <strain evidence="9 10">426-9</strain>
    </source>
</reference>
<dbReference type="AlphaFoldDB" id="A0A3D8HFT6"/>
<organism evidence="9 10">
    <name type="scientific">Parabacteroides acidifaciens</name>
    <dbReference type="NCBI Taxonomy" id="2290935"/>
    <lineage>
        <taxon>Bacteria</taxon>
        <taxon>Pseudomonadati</taxon>
        <taxon>Bacteroidota</taxon>
        <taxon>Bacteroidia</taxon>
        <taxon>Bacteroidales</taxon>
        <taxon>Tannerellaceae</taxon>
        <taxon>Parabacteroides</taxon>
    </lineage>
</organism>
<gene>
    <name evidence="9" type="ORF">DWU89_07910</name>
    <name evidence="8" type="ORF">H8784_07740</name>
</gene>
<dbReference type="Pfam" id="PF12002">
    <property type="entry name" value="MgsA_C"/>
    <property type="match status" value="1"/>
</dbReference>
<evidence type="ECO:0000313" key="11">
    <source>
        <dbReference type="Proteomes" id="UP000629596"/>
    </source>
</evidence>
<feature type="domain" description="AAA+ ATPase" evidence="7">
    <location>
        <begin position="39"/>
        <end position="156"/>
    </location>
</feature>
<dbReference type="GO" id="GO:0005524">
    <property type="term" value="F:ATP binding"/>
    <property type="evidence" value="ECO:0007669"/>
    <property type="project" value="UniProtKB-KW"/>
</dbReference>
<evidence type="ECO:0000256" key="2">
    <source>
        <dbReference type="ARBA" id="ARBA00008959"/>
    </source>
</evidence>
<evidence type="ECO:0000313" key="8">
    <source>
        <dbReference type="EMBL" id="MBC8601614.1"/>
    </source>
</evidence>
<dbReference type="PANTHER" id="PTHR13779">
    <property type="entry name" value="WERNER HELICASE-INTERACTING PROTEIN 1 FAMILY MEMBER"/>
    <property type="match status" value="1"/>
</dbReference>
<keyword evidence="5" id="KW-0547">Nucleotide-binding</keyword>
<evidence type="ECO:0000313" key="10">
    <source>
        <dbReference type="Proteomes" id="UP000256321"/>
    </source>
</evidence>
<dbReference type="GO" id="GO:0017116">
    <property type="term" value="F:single-stranded DNA helicase activity"/>
    <property type="evidence" value="ECO:0007669"/>
    <property type="project" value="TreeGrafter"/>
</dbReference>
<dbReference type="EMBL" id="QREV01000013">
    <property type="protein sequence ID" value="RDU49761.1"/>
    <property type="molecule type" value="Genomic_DNA"/>
</dbReference>
<sequence>MMSQPLAERLRPKTLDDYIGQKHLVGPGAVLRKMIDAGRVPSFILWGPPGVGKTTLAQIISNKLEAPFYTLSAISSGVKDVREVIEKAKSNRFFNTVSPILFIDEIHRFSKSQQDSLLNAVETGVVTLIGATTENPSFEVIRPLLSRCQVYVLKSLEKDDLLTLLNKAVTEDVVLKDMNIVLTETDAVLRYSGGDARKLLNILELVVAAEEGNEKIEITDEKVVERLQENPAAYDKGGEMHYDIISAFIKSIRGSDPDAAVYWLARMVAGGEDPEFIARRLVISASEDIGLANPNALLLANACFEALKKIGWPEGRIILAETTVYLACSPKSNSAYMAINDALELVNRTGNLPVPLHLRNAPTKLMAELNYGKDYKYAHDYENHFVKQEFLPKEILNERLWKGQENPAEHKLIEQMRRLWGDRY</sequence>
<dbReference type="EMBL" id="JACRTI010000013">
    <property type="protein sequence ID" value="MBC8601614.1"/>
    <property type="molecule type" value="Genomic_DNA"/>
</dbReference>
<accession>A0A3D8HFT6</accession>